<feature type="domain" description="PRD" evidence="2">
    <location>
        <begin position="65"/>
        <end position="170"/>
    </location>
</feature>
<dbReference type="SMART" id="SM01061">
    <property type="entry name" value="CAT_RBD"/>
    <property type="match status" value="1"/>
</dbReference>
<dbReference type="PATRIC" id="fig|1030009.3.peg.2466"/>
<dbReference type="SUPFAM" id="SSF50151">
    <property type="entry name" value="SacY-like RNA-binding domain"/>
    <property type="match status" value="1"/>
</dbReference>
<dbReference type="PROSITE" id="PS51372">
    <property type="entry name" value="PRD_2"/>
    <property type="match status" value="2"/>
</dbReference>
<proteinExistence type="predicted"/>
<dbReference type="NCBIfam" id="NF046042">
    <property type="entry name" value="LicT"/>
    <property type="match status" value="1"/>
</dbReference>
<dbReference type="GO" id="GO:0003723">
    <property type="term" value="F:RNA binding"/>
    <property type="evidence" value="ECO:0007669"/>
    <property type="project" value="InterPro"/>
</dbReference>
<evidence type="ECO:0000313" key="3">
    <source>
        <dbReference type="EMBL" id="AEH93481.1"/>
    </source>
</evidence>
<dbReference type="InterPro" id="IPR011608">
    <property type="entry name" value="PRD"/>
</dbReference>
<dbReference type="InterPro" id="IPR036634">
    <property type="entry name" value="PRD_sf"/>
</dbReference>
<sequence length="285" mass="33164">MIIKKILNNNVVIAEGKSGKESVVMGRGLAFQKKLGDEVEVSKIEKTFVMETHELSEKLSELLSEIPLKHLRVADDVVQYAQETLETDLSDNIYLTLTDHINFAVSRYNQGINLKNALLWEIKRFYHAEYLVGMKALDFIEQEVGIRLDEDEAGFIALHIVNARQDGQQMHMTVAMTQIVQDILSIVTYHYGMVLDETSLNYTRFITHLQYFAQRLLRKEIVDSGDDFLYEQVQLKYPEAFKCTKKIDAYLINTHHTELTRDERVYLTIHIYRVTERNTIIKEEE</sequence>
<dbReference type="Pfam" id="PF00874">
    <property type="entry name" value="PRD"/>
    <property type="match status" value="2"/>
</dbReference>
<dbReference type="Pfam" id="PF03123">
    <property type="entry name" value="CAT_RBD"/>
    <property type="match status" value="1"/>
</dbReference>
<dbReference type="InterPro" id="IPR050661">
    <property type="entry name" value="BglG_antiterminators"/>
</dbReference>
<feature type="domain" description="PRD" evidence="2">
    <location>
        <begin position="171"/>
        <end position="281"/>
    </location>
</feature>
<dbReference type="EMBL" id="CP002816">
    <property type="protein sequence ID" value="AEH93481.1"/>
    <property type="molecule type" value="Genomic_DNA"/>
</dbReference>
<reference evidence="3 4" key="1">
    <citation type="journal article" date="2011" name="J. Bacteriol.">
        <title>Genome sequence of the nonpathogenic Listeria monocytogenes serovar 4a strain M7.</title>
        <authorList>
            <person name="Chen J."/>
            <person name="Xia Y."/>
            <person name="Cheng C."/>
            <person name="Fang C."/>
            <person name="Shan Y."/>
            <person name="Jin G."/>
            <person name="Fang W."/>
        </authorList>
    </citation>
    <scope>NUCLEOTIDE SEQUENCE [LARGE SCALE GENOMIC DNA]</scope>
    <source>
        <strain evidence="3 4">M7</strain>
    </source>
</reference>
<dbReference type="Proteomes" id="UP000000486">
    <property type="component" value="Chromosome"/>
</dbReference>
<gene>
    <name evidence="3" type="ordered locus">LMM7_2476</name>
</gene>
<dbReference type="HOGENOM" id="CLU_078802_0_0_9"/>
<name>A0A0E0UYR7_LISMM</name>
<dbReference type="GO" id="GO:0006355">
    <property type="term" value="P:regulation of DNA-templated transcription"/>
    <property type="evidence" value="ECO:0007669"/>
    <property type="project" value="InterPro"/>
</dbReference>
<organism evidence="3 4">
    <name type="scientific">Listeria monocytogenes serotype 4a (strain M7)</name>
    <dbReference type="NCBI Taxonomy" id="1030009"/>
    <lineage>
        <taxon>Bacteria</taxon>
        <taxon>Bacillati</taxon>
        <taxon>Bacillota</taxon>
        <taxon>Bacilli</taxon>
        <taxon>Bacillales</taxon>
        <taxon>Listeriaceae</taxon>
        <taxon>Listeria</taxon>
    </lineage>
</organism>
<dbReference type="Gene3D" id="2.30.24.10">
    <property type="entry name" value="CAT RNA-binding domain"/>
    <property type="match status" value="1"/>
</dbReference>
<accession>A0A0E0UYR7</accession>
<dbReference type="RefSeq" id="WP_003730014.1">
    <property type="nucleotide sequence ID" value="NC_017537.1"/>
</dbReference>
<evidence type="ECO:0000256" key="1">
    <source>
        <dbReference type="ARBA" id="ARBA00022737"/>
    </source>
</evidence>
<dbReference type="AlphaFoldDB" id="A0A0E0UYR7"/>
<protein>
    <submittedName>
        <fullName evidence="3">Transcription antiterminator LicT</fullName>
    </submittedName>
</protein>
<keyword evidence="1" id="KW-0677">Repeat</keyword>
<evidence type="ECO:0000259" key="2">
    <source>
        <dbReference type="PROSITE" id="PS51372"/>
    </source>
</evidence>
<dbReference type="Gene3D" id="1.10.1790.10">
    <property type="entry name" value="PRD domain"/>
    <property type="match status" value="2"/>
</dbReference>
<dbReference type="KEGG" id="lmq:LMM7_2476"/>
<dbReference type="PANTHER" id="PTHR30185">
    <property type="entry name" value="CRYPTIC BETA-GLUCOSIDE BGL OPERON ANTITERMINATOR"/>
    <property type="match status" value="1"/>
</dbReference>
<dbReference type="PANTHER" id="PTHR30185:SF15">
    <property type="entry name" value="CRYPTIC BETA-GLUCOSIDE BGL OPERON ANTITERMINATOR"/>
    <property type="match status" value="1"/>
</dbReference>
<dbReference type="SUPFAM" id="SSF63520">
    <property type="entry name" value="PTS-regulatory domain, PRD"/>
    <property type="match status" value="2"/>
</dbReference>
<dbReference type="InterPro" id="IPR036650">
    <property type="entry name" value="CAT_RNA-bd_dom_sf"/>
</dbReference>
<dbReference type="InterPro" id="IPR004341">
    <property type="entry name" value="CAT_RNA-bd_dom"/>
</dbReference>
<evidence type="ECO:0000313" key="4">
    <source>
        <dbReference type="Proteomes" id="UP000000486"/>
    </source>
</evidence>